<reference evidence="2" key="1">
    <citation type="journal article" date="2020" name="Stud. Mycol.">
        <title>101 Dothideomycetes genomes: a test case for predicting lifestyles and emergence of pathogens.</title>
        <authorList>
            <person name="Haridas S."/>
            <person name="Albert R."/>
            <person name="Binder M."/>
            <person name="Bloem J."/>
            <person name="Labutti K."/>
            <person name="Salamov A."/>
            <person name="Andreopoulos B."/>
            <person name="Baker S."/>
            <person name="Barry K."/>
            <person name="Bills G."/>
            <person name="Bluhm B."/>
            <person name="Cannon C."/>
            <person name="Castanera R."/>
            <person name="Culley D."/>
            <person name="Daum C."/>
            <person name="Ezra D."/>
            <person name="Gonzalez J."/>
            <person name="Henrissat B."/>
            <person name="Kuo A."/>
            <person name="Liang C."/>
            <person name="Lipzen A."/>
            <person name="Lutzoni F."/>
            <person name="Magnuson J."/>
            <person name="Mondo S."/>
            <person name="Nolan M."/>
            <person name="Ohm R."/>
            <person name="Pangilinan J."/>
            <person name="Park H.-J."/>
            <person name="Ramirez L."/>
            <person name="Alfaro M."/>
            <person name="Sun H."/>
            <person name="Tritt A."/>
            <person name="Yoshinaga Y."/>
            <person name="Zwiers L.-H."/>
            <person name="Turgeon B."/>
            <person name="Goodwin S."/>
            <person name="Spatafora J."/>
            <person name="Crous P."/>
            <person name="Grigoriev I."/>
        </authorList>
    </citation>
    <scope>NUCLEOTIDE SEQUENCE</scope>
    <source>
        <strain evidence="2">CBS 121167</strain>
    </source>
</reference>
<dbReference type="Proteomes" id="UP000799438">
    <property type="component" value="Unassembled WGS sequence"/>
</dbReference>
<accession>A0A6A6BMC9</accession>
<feature type="domain" description="Glycosyl transferase CAP10" evidence="1">
    <location>
        <begin position="108"/>
        <end position="344"/>
    </location>
</feature>
<evidence type="ECO:0000313" key="2">
    <source>
        <dbReference type="EMBL" id="KAF2145290.1"/>
    </source>
</evidence>
<organism evidence="2 3">
    <name type="scientific">Aplosporella prunicola CBS 121167</name>
    <dbReference type="NCBI Taxonomy" id="1176127"/>
    <lineage>
        <taxon>Eukaryota</taxon>
        <taxon>Fungi</taxon>
        <taxon>Dikarya</taxon>
        <taxon>Ascomycota</taxon>
        <taxon>Pezizomycotina</taxon>
        <taxon>Dothideomycetes</taxon>
        <taxon>Dothideomycetes incertae sedis</taxon>
        <taxon>Botryosphaeriales</taxon>
        <taxon>Aplosporellaceae</taxon>
        <taxon>Aplosporella</taxon>
    </lineage>
</organism>
<dbReference type="InterPro" id="IPR006598">
    <property type="entry name" value="CAP10"/>
</dbReference>
<dbReference type="SMART" id="SM00672">
    <property type="entry name" value="CAP10"/>
    <property type="match status" value="1"/>
</dbReference>
<keyword evidence="3" id="KW-1185">Reference proteome</keyword>
<protein>
    <recommendedName>
        <fullName evidence="1">Glycosyl transferase CAP10 domain-containing protein</fullName>
    </recommendedName>
</protein>
<dbReference type="EMBL" id="ML995478">
    <property type="protein sequence ID" value="KAF2145290.1"/>
    <property type="molecule type" value="Genomic_DNA"/>
</dbReference>
<proteinExistence type="predicted"/>
<dbReference type="RefSeq" id="XP_033401002.1">
    <property type="nucleotide sequence ID" value="XM_033536122.1"/>
</dbReference>
<dbReference type="Pfam" id="PF05686">
    <property type="entry name" value="Glyco_transf_90"/>
    <property type="match status" value="1"/>
</dbReference>
<gene>
    <name evidence="2" type="ORF">K452DRAFT_207289</name>
</gene>
<feature type="non-terminal residue" evidence="2">
    <location>
        <position position="1"/>
    </location>
</feature>
<evidence type="ECO:0000259" key="1">
    <source>
        <dbReference type="SMART" id="SM00672"/>
    </source>
</evidence>
<name>A0A6A6BMC9_9PEZI</name>
<sequence>WRFDAENDARNFGLSDAQCDAAFPDLYQELERASQWYADKKIREEDVHIWTADKDMGDGHHHGQIHAMIHGGELIIIEERAGSADRSRALSAMASMYRAINAISNPADIPDIEFVFDIQDISGDRKYEDRVRWAWCRHKSVPDVWVMPDFDGWSYSDDAVGSYVSFRENVAQLEQPFEEKIPQLVWRGSTGVNHDLRMSLVNAAENQTWGDVKQINWMTRENVIPMQDFCKYQYLAHTEGNSWSGRLRYLQNCLSVSVIHELDYVAHYYPLLKADGPEQNYVAVKRDFSDLAEKMDHLTANTAAARRIAEESARTFRDRYLTPAAEACYWRRMFKLYAAAQDFSPRLYED</sequence>
<dbReference type="GeneID" id="54293618"/>
<dbReference type="InterPro" id="IPR051091">
    <property type="entry name" value="O-Glucosyltr/Glycosyltrsf_90"/>
</dbReference>
<evidence type="ECO:0000313" key="3">
    <source>
        <dbReference type="Proteomes" id="UP000799438"/>
    </source>
</evidence>
<dbReference type="PANTHER" id="PTHR12203">
    <property type="entry name" value="KDEL LYS-ASP-GLU-LEU CONTAINING - RELATED"/>
    <property type="match status" value="1"/>
</dbReference>
<dbReference type="OrthoDB" id="202415at2759"/>
<dbReference type="AlphaFoldDB" id="A0A6A6BMC9"/>
<feature type="non-terminal residue" evidence="2">
    <location>
        <position position="350"/>
    </location>
</feature>
<dbReference type="PANTHER" id="PTHR12203:SF107">
    <property type="entry name" value="GLYCOSYL TRANSFERASE CAP10 DOMAIN-CONTAINING PROTEIN"/>
    <property type="match status" value="1"/>
</dbReference>